<evidence type="ECO:0000256" key="4">
    <source>
        <dbReference type="ARBA" id="ARBA00022475"/>
    </source>
</evidence>
<evidence type="ECO:0000313" key="14">
    <source>
        <dbReference type="EMBL" id="KRM63430.1"/>
    </source>
</evidence>
<name>A0A0R2AHZ9_9LACO</name>
<dbReference type="InterPro" id="IPR036097">
    <property type="entry name" value="HisK_dim/P_sf"/>
</dbReference>
<comment type="subcellular location">
    <subcellularLocation>
        <location evidence="2">Cell membrane</location>
        <topology evidence="2">Multi-pass membrane protein</topology>
    </subcellularLocation>
</comment>
<dbReference type="InterPro" id="IPR050351">
    <property type="entry name" value="BphY/WalK/GraS-like"/>
</dbReference>
<evidence type="ECO:0000256" key="12">
    <source>
        <dbReference type="SAM" id="Phobius"/>
    </source>
</evidence>
<evidence type="ECO:0000256" key="7">
    <source>
        <dbReference type="ARBA" id="ARBA00022777"/>
    </source>
</evidence>
<keyword evidence="8 12" id="KW-1133">Transmembrane helix</keyword>
<dbReference type="PATRIC" id="fig|1423718.3.peg.484"/>
<dbReference type="Proteomes" id="UP000051008">
    <property type="component" value="Unassembled WGS sequence"/>
</dbReference>
<keyword evidence="4" id="KW-1003">Cell membrane</keyword>
<reference evidence="14 15" key="1">
    <citation type="journal article" date="2015" name="Genome Announc.">
        <title>Expanding the biotechnology potential of lactobacilli through comparative genomics of 213 strains and associated genera.</title>
        <authorList>
            <person name="Sun Z."/>
            <person name="Harris H.M."/>
            <person name="McCann A."/>
            <person name="Guo C."/>
            <person name="Argimon S."/>
            <person name="Zhang W."/>
            <person name="Yang X."/>
            <person name="Jeffery I.B."/>
            <person name="Cooney J.C."/>
            <person name="Kagawa T.F."/>
            <person name="Liu W."/>
            <person name="Song Y."/>
            <person name="Salvetti E."/>
            <person name="Wrobel A."/>
            <person name="Rasinkangas P."/>
            <person name="Parkhill J."/>
            <person name="Rea M.C."/>
            <person name="O'Sullivan O."/>
            <person name="Ritari J."/>
            <person name="Douillard F.P."/>
            <person name="Paul Ross R."/>
            <person name="Yang R."/>
            <person name="Briner A.E."/>
            <person name="Felis G.E."/>
            <person name="de Vos W.M."/>
            <person name="Barrangou R."/>
            <person name="Klaenhammer T.R."/>
            <person name="Caufield P.W."/>
            <person name="Cui Y."/>
            <person name="Zhang H."/>
            <person name="O'Toole P.W."/>
        </authorList>
    </citation>
    <scope>NUCLEOTIDE SEQUENCE [LARGE SCALE GENOMIC DNA]</scope>
    <source>
        <strain evidence="14 15">DSM 20509</strain>
    </source>
</reference>
<dbReference type="PANTHER" id="PTHR45453">
    <property type="entry name" value="PHOSPHATE REGULON SENSOR PROTEIN PHOR"/>
    <property type="match status" value="1"/>
</dbReference>
<keyword evidence="7 14" id="KW-0418">Kinase</keyword>
<keyword evidence="9" id="KW-0902">Two-component regulatory system</keyword>
<keyword evidence="6 12" id="KW-0812">Transmembrane</keyword>
<gene>
    <name evidence="14" type="ORF">FC14_GL000465</name>
</gene>
<dbReference type="InterPro" id="IPR005467">
    <property type="entry name" value="His_kinase_dom"/>
</dbReference>
<dbReference type="InterPro" id="IPR036890">
    <property type="entry name" value="HATPase_C_sf"/>
</dbReference>
<dbReference type="Pfam" id="PF02518">
    <property type="entry name" value="HATPase_c"/>
    <property type="match status" value="1"/>
</dbReference>
<dbReference type="GO" id="GO:0004721">
    <property type="term" value="F:phosphoprotein phosphatase activity"/>
    <property type="evidence" value="ECO:0007669"/>
    <property type="project" value="TreeGrafter"/>
</dbReference>
<dbReference type="SMART" id="SM00387">
    <property type="entry name" value="HATPase_c"/>
    <property type="match status" value="1"/>
</dbReference>
<organism evidence="14 15">
    <name type="scientific">Ligilactobacillus agilis DSM 20509</name>
    <dbReference type="NCBI Taxonomy" id="1423718"/>
    <lineage>
        <taxon>Bacteria</taxon>
        <taxon>Bacillati</taxon>
        <taxon>Bacillota</taxon>
        <taxon>Bacilli</taxon>
        <taxon>Lactobacillales</taxon>
        <taxon>Lactobacillaceae</taxon>
        <taxon>Ligilactobacillus</taxon>
    </lineage>
</organism>
<evidence type="ECO:0000256" key="2">
    <source>
        <dbReference type="ARBA" id="ARBA00004651"/>
    </source>
</evidence>
<dbReference type="SUPFAM" id="SSF47384">
    <property type="entry name" value="Homodimeric domain of signal transducing histidine kinase"/>
    <property type="match status" value="1"/>
</dbReference>
<comment type="catalytic activity">
    <reaction evidence="1">
        <text>ATP + protein L-histidine = ADP + protein N-phospho-L-histidine.</text>
        <dbReference type="EC" id="2.7.13.3"/>
    </reaction>
</comment>
<evidence type="ECO:0000256" key="5">
    <source>
        <dbReference type="ARBA" id="ARBA00022679"/>
    </source>
</evidence>
<evidence type="ECO:0000256" key="10">
    <source>
        <dbReference type="ARBA" id="ARBA00023136"/>
    </source>
</evidence>
<feature type="domain" description="Histidine kinase" evidence="13">
    <location>
        <begin position="115"/>
        <end position="313"/>
    </location>
</feature>
<feature type="coiled-coil region" evidence="11">
    <location>
        <begin position="81"/>
        <end position="108"/>
    </location>
</feature>
<comment type="caution">
    <text evidence="14">The sequence shown here is derived from an EMBL/GenBank/DDBJ whole genome shotgun (WGS) entry which is preliminary data.</text>
</comment>
<sequence length="313" mass="35239">MRVYVKSLLDKWPLILAYFASILAVTLLVYLKSLSFELVLDYLRLTWLFALGGLVLSVLSEARKLVLLEKGKSPLGSSYLEQAYEVYLADQEAQLKETERQLRTIYEERADYLKIWSHEIKTPLTALTLLAQTKEEIPATEVNHQVDVASYQLNLLLNYERMADFNHDLEFRPVDLLALIQAVAQKNMNFFIAKNIGLQIEVKPVKVVTDPKWLSFIVEQILINAAKYSRANKIVKISYQAGKLEVSDQGIGISASDLPRIFEAGFTGANGRKYGAATGMGLYIVKNMAQKLNIDLKVSSILDQGTVVSLNFN</sequence>
<evidence type="ECO:0000256" key="8">
    <source>
        <dbReference type="ARBA" id="ARBA00022989"/>
    </source>
</evidence>
<accession>A0A0R2AHZ9</accession>
<keyword evidence="11" id="KW-0175">Coiled coil</keyword>
<dbReference type="GO" id="GO:0005886">
    <property type="term" value="C:plasma membrane"/>
    <property type="evidence" value="ECO:0007669"/>
    <property type="project" value="UniProtKB-SubCell"/>
</dbReference>
<dbReference type="Gene3D" id="1.10.287.130">
    <property type="match status" value="1"/>
</dbReference>
<dbReference type="InterPro" id="IPR003594">
    <property type="entry name" value="HATPase_dom"/>
</dbReference>
<dbReference type="Gene3D" id="3.30.565.10">
    <property type="entry name" value="Histidine kinase-like ATPase, C-terminal domain"/>
    <property type="match status" value="1"/>
</dbReference>
<dbReference type="OrthoDB" id="9780487at2"/>
<evidence type="ECO:0000313" key="15">
    <source>
        <dbReference type="Proteomes" id="UP000051008"/>
    </source>
</evidence>
<dbReference type="PANTHER" id="PTHR45453:SF2">
    <property type="entry name" value="HISTIDINE KINASE"/>
    <property type="match status" value="1"/>
</dbReference>
<dbReference type="SUPFAM" id="SSF55874">
    <property type="entry name" value="ATPase domain of HSP90 chaperone/DNA topoisomerase II/histidine kinase"/>
    <property type="match status" value="1"/>
</dbReference>
<evidence type="ECO:0000256" key="6">
    <source>
        <dbReference type="ARBA" id="ARBA00022692"/>
    </source>
</evidence>
<keyword evidence="5" id="KW-0808">Transferase</keyword>
<feature type="transmembrane region" description="Helical" evidence="12">
    <location>
        <begin position="12"/>
        <end position="30"/>
    </location>
</feature>
<dbReference type="EMBL" id="AYYP01000061">
    <property type="protein sequence ID" value="KRM63430.1"/>
    <property type="molecule type" value="Genomic_DNA"/>
</dbReference>
<evidence type="ECO:0000256" key="3">
    <source>
        <dbReference type="ARBA" id="ARBA00012438"/>
    </source>
</evidence>
<dbReference type="GO" id="GO:0000155">
    <property type="term" value="F:phosphorelay sensor kinase activity"/>
    <property type="evidence" value="ECO:0007669"/>
    <property type="project" value="InterPro"/>
</dbReference>
<dbReference type="GO" id="GO:0016036">
    <property type="term" value="P:cellular response to phosphate starvation"/>
    <property type="evidence" value="ECO:0007669"/>
    <property type="project" value="TreeGrafter"/>
</dbReference>
<protein>
    <recommendedName>
        <fullName evidence="3">histidine kinase</fullName>
        <ecNumber evidence="3">2.7.13.3</ecNumber>
    </recommendedName>
</protein>
<evidence type="ECO:0000259" key="13">
    <source>
        <dbReference type="PROSITE" id="PS50109"/>
    </source>
</evidence>
<proteinExistence type="predicted"/>
<dbReference type="EC" id="2.7.13.3" evidence="3"/>
<evidence type="ECO:0000256" key="1">
    <source>
        <dbReference type="ARBA" id="ARBA00000085"/>
    </source>
</evidence>
<dbReference type="RefSeq" id="WP_056977102.1">
    <property type="nucleotide sequence ID" value="NZ_AYYP01000061.1"/>
</dbReference>
<dbReference type="PROSITE" id="PS50109">
    <property type="entry name" value="HIS_KIN"/>
    <property type="match status" value="1"/>
</dbReference>
<evidence type="ECO:0000256" key="11">
    <source>
        <dbReference type="SAM" id="Coils"/>
    </source>
</evidence>
<keyword evidence="10 12" id="KW-0472">Membrane</keyword>
<evidence type="ECO:0000256" key="9">
    <source>
        <dbReference type="ARBA" id="ARBA00023012"/>
    </source>
</evidence>
<dbReference type="AlphaFoldDB" id="A0A0R2AHZ9"/>
<keyword evidence="15" id="KW-1185">Reference proteome</keyword>